<dbReference type="InterPro" id="IPR035906">
    <property type="entry name" value="MetI-like_sf"/>
</dbReference>
<evidence type="ECO:0000313" key="10">
    <source>
        <dbReference type="Proteomes" id="UP000196655"/>
    </source>
</evidence>
<dbReference type="InterPro" id="IPR025966">
    <property type="entry name" value="OppC_N"/>
</dbReference>
<dbReference type="Pfam" id="PF12911">
    <property type="entry name" value="OppC_N"/>
    <property type="match status" value="1"/>
</dbReference>
<dbReference type="OrthoDB" id="9766870at2"/>
<evidence type="ECO:0000259" key="8">
    <source>
        <dbReference type="PROSITE" id="PS50928"/>
    </source>
</evidence>
<dbReference type="STRING" id="1122125.GCA_000423185_01471"/>
<evidence type="ECO:0000313" key="9">
    <source>
        <dbReference type="EMBL" id="OWJ65865.1"/>
    </source>
</evidence>
<dbReference type="Gene3D" id="1.10.3720.10">
    <property type="entry name" value="MetI-like"/>
    <property type="match status" value="1"/>
</dbReference>
<feature type="transmembrane region" description="Helical" evidence="7">
    <location>
        <begin position="202"/>
        <end position="228"/>
    </location>
</feature>
<feature type="transmembrane region" description="Helical" evidence="7">
    <location>
        <begin position="24"/>
        <end position="46"/>
    </location>
</feature>
<evidence type="ECO:0000256" key="5">
    <source>
        <dbReference type="ARBA" id="ARBA00022989"/>
    </source>
</evidence>
<dbReference type="InterPro" id="IPR050366">
    <property type="entry name" value="BP-dependent_transpt_permease"/>
</dbReference>
<comment type="caution">
    <text evidence="9">The sequence shown here is derived from an EMBL/GenBank/DDBJ whole genome shotgun (WGS) entry which is preliminary data.</text>
</comment>
<reference evidence="10" key="1">
    <citation type="submission" date="2017-05" db="EMBL/GenBank/DDBJ databases">
        <authorList>
            <person name="Macchi M."/>
            <person name="Festa S."/>
            <person name="Coppotelli B.M."/>
            <person name="Morelli I.S."/>
        </authorList>
    </citation>
    <scope>NUCLEOTIDE SEQUENCE [LARGE SCALE GENOMIC DNA]</scope>
    <source>
        <strain evidence="10">I</strain>
    </source>
</reference>
<dbReference type="RefSeq" id="WP_088152345.1">
    <property type="nucleotide sequence ID" value="NZ_NHON01000031.1"/>
</dbReference>
<dbReference type="GO" id="GO:0055085">
    <property type="term" value="P:transmembrane transport"/>
    <property type="evidence" value="ECO:0007669"/>
    <property type="project" value="InterPro"/>
</dbReference>
<evidence type="ECO:0000256" key="4">
    <source>
        <dbReference type="ARBA" id="ARBA00022692"/>
    </source>
</evidence>
<keyword evidence="4 7" id="KW-0812">Transmembrane</keyword>
<keyword evidence="3" id="KW-1003">Cell membrane</keyword>
<evidence type="ECO:0000256" key="3">
    <source>
        <dbReference type="ARBA" id="ARBA00022475"/>
    </source>
</evidence>
<keyword evidence="5 7" id="KW-1133">Transmembrane helix</keyword>
<dbReference type="AlphaFoldDB" id="A0A211ZKP4"/>
<keyword evidence="10" id="KW-1185">Reference proteome</keyword>
<sequence>MTAPLPETLAPPSRRRIAAPRHPLVWIGGALVLLQVAAALLAPWIAPDDPLAQHVIRRMKGPSAAAWLGTDQFGRDVLSRILYGYRASLAASASAVLLALVIGGSLGVAAALRGGWLDRAGMRLMDILFAFPIILLAIGIVAMLGPGATTTALAIGVVYIPVFARLLRGPALVVAGSQYVLGARAIGAGEGRVLLRHVLPNLASVILVQASLSLSTAILVEASLSFLGLGTQPPTPSLGRMLAEARGYLLLSPWDSIFSGLAILLASFGFNLLGDGLRDALDPRLRGAG</sequence>
<evidence type="ECO:0000256" key="6">
    <source>
        <dbReference type="ARBA" id="ARBA00023136"/>
    </source>
</evidence>
<keyword evidence="6 7" id="KW-0472">Membrane</keyword>
<comment type="similarity">
    <text evidence="7">Belongs to the binding-protein-dependent transport system permease family.</text>
</comment>
<gene>
    <name evidence="9" type="ORF">BWR60_17685</name>
</gene>
<dbReference type="Pfam" id="PF00528">
    <property type="entry name" value="BPD_transp_1"/>
    <property type="match status" value="1"/>
</dbReference>
<dbReference type="PROSITE" id="PS50928">
    <property type="entry name" value="ABC_TM1"/>
    <property type="match status" value="1"/>
</dbReference>
<dbReference type="CDD" id="cd06261">
    <property type="entry name" value="TM_PBP2"/>
    <property type="match status" value="1"/>
</dbReference>
<evidence type="ECO:0000256" key="7">
    <source>
        <dbReference type="RuleBase" id="RU363032"/>
    </source>
</evidence>
<proteinExistence type="inferred from homology"/>
<keyword evidence="2 7" id="KW-0813">Transport</keyword>
<accession>A0A211ZKP4</accession>
<feature type="transmembrane region" description="Helical" evidence="7">
    <location>
        <begin position="124"/>
        <end position="144"/>
    </location>
</feature>
<feature type="transmembrane region" description="Helical" evidence="7">
    <location>
        <begin position="89"/>
        <end position="112"/>
    </location>
</feature>
<dbReference type="InterPro" id="IPR000515">
    <property type="entry name" value="MetI-like"/>
</dbReference>
<dbReference type="EMBL" id="NHON01000031">
    <property type="protein sequence ID" value="OWJ65865.1"/>
    <property type="molecule type" value="Genomic_DNA"/>
</dbReference>
<feature type="domain" description="ABC transmembrane type-1" evidence="8">
    <location>
        <begin position="85"/>
        <end position="274"/>
    </location>
</feature>
<dbReference type="PANTHER" id="PTHR43386">
    <property type="entry name" value="OLIGOPEPTIDE TRANSPORT SYSTEM PERMEASE PROTEIN APPC"/>
    <property type="match status" value="1"/>
</dbReference>
<name>A0A211ZKP4_9PROT</name>
<organism evidence="9 10">
    <name type="scientific">Inquilinus limosus</name>
    <dbReference type="NCBI Taxonomy" id="171674"/>
    <lineage>
        <taxon>Bacteria</taxon>
        <taxon>Pseudomonadati</taxon>
        <taxon>Pseudomonadota</taxon>
        <taxon>Alphaproteobacteria</taxon>
        <taxon>Rhodospirillales</taxon>
        <taxon>Rhodospirillaceae</taxon>
        <taxon>Inquilinus</taxon>
    </lineage>
</organism>
<protein>
    <submittedName>
        <fullName evidence="9">Glutathione ABC transporter permease GsiD</fullName>
    </submittedName>
</protein>
<dbReference type="Proteomes" id="UP000196655">
    <property type="component" value="Unassembled WGS sequence"/>
</dbReference>
<feature type="transmembrane region" description="Helical" evidence="7">
    <location>
        <begin position="248"/>
        <end position="274"/>
    </location>
</feature>
<evidence type="ECO:0000256" key="1">
    <source>
        <dbReference type="ARBA" id="ARBA00004651"/>
    </source>
</evidence>
<comment type="subcellular location">
    <subcellularLocation>
        <location evidence="1 7">Cell membrane</location>
        <topology evidence="1 7">Multi-pass membrane protein</topology>
    </subcellularLocation>
</comment>
<evidence type="ECO:0000256" key="2">
    <source>
        <dbReference type="ARBA" id="ARBA00022448"/>
    </source>
</evidence>
<dbReference type="GO" id="GO:0005886">
    <property type="term" value="C:plasma membrane"/>
    <property type="evidence" value="ECO:0007669"/>
    <property type="project" value="UniProtKB-SubCell"/>
</dbReference>
<dbReference type="SUPFAM" id="SSF161098">
    <property type="entry name" value="MetI-like"/>
    <property type="match status" value="1"/>
</dbReference>
<dbReference type="PANTHER" id="PTHR43386:SF25">
    <property type="entry name" value="PEPTIDE ABC TRANSPORTER PERMEASE PROTEIN"/>
    <property type="match status" value="1"/>
</dbReference>